<dbReference type="Proteomes" id="UP000095285">
    <property type="component" value="Unassembled WGS sequence"/>
</dbReference>
<protein>
    <submittedName>
        <fullName evidence="2">MSP domain-containing protein</fullName>
    </submittedName>
</protein>
<organism evidence="1 2">
    <name type="scientific">Loa loa</name>
    <name type="common">Eye worm</name>
    <name type="synonym">Filaria loa</name>
    <dbReference type="NCBI Taxonomy" id="7209"/>
    <lineage>
        <taxon>Eukaryota</taxon>
        <taxon>Metazoa</taxon>
        <taxon>Ecdysozoa</taxon>
        <taxon>Nematoda</taxon>
        <taxon>Chromadorea</taxon>
        <taxon>Rhabditida</taxon>
        <taxon>Spirurina</taxon>
        <taxon>Spiruromorpha</taxon>
        <taxon>Filarioidea</taxon>
        <taxon>Onchocercidae</taxon>
        <taxon>Loa</taxon>
    </lineage>
</organism>
<reference evidence="2" key="2">
    <citation type="submission" date="2016-11" db="UniProtKB">
        <authorList>
            <consortium name="WormBaseParasite"/>
        </authorList>
    </citation>
    <scope>IDENTIFICATION</scope>
</reference>
<accession>A0A1I7VLA2</accession>
<dbReference type="AlphaFoldDB" id="A0A1I7VLA2"/>
<evidence type="ECO:0000313" key="2">
    <source>
        <dbReference type="WBParaSite" id="EN70_3783"/>
    </source>
</evidence>
<reference evidence="1" key="1">
    <citation type="submission" date="2012-04" db="EMBL/GenBank/DDBJ databases">
        <title>The Genome Sequence of Loa loa.</title>
        <authorList>
            <consortium name="The Broad Institute Genome Sequencing Platform"/>
            <consortium name="Broad Institute Genome Sequencing Center for Infectious Disease"/>
            <person name="Nutman T.B."/>
            <person name="Fink D.L."/>
            <person name="Russ C."/>
            <person name="Young S."/>
            <person name="Zeng Q."/>
            <person name="Gargeya S."/>
            <person name="Alvarado L."/>
            <person name="Berlin A."/>
            <person name="Chapman S.B."/>
            <person name="Chen Z."/>
            <person name="Freedman E."/>
            <person name="Gellesch M."/>
            <person name="Goldberg J."/>
            <person name="Griggs A."/>
            <person name="Gujja S."/>
            <person name="Heilman E.R."/>
            <person name="Heiman D."/>
            <person name="Howarth C."/>
            <person name="Mehta T."/>
            <person name="Neiman D."/>
            <person name="Pearson M."/>
            <person name="Roberts A."/>
            <person name="Saif S."/>
            <person name="Shea T."/>
            <person name="Shenoy N."/>
            <person name="Sisk P."/>
            <person name="Stolte C."/>
            <person name="Sykes S."/>
            <person name="White J."/>
            <person name="Yandava C."/>
            <person name="Haas B."/>
            <person name="Henn M.R."/>
            <person name="Nusbaum C."/>
            <person name="Birren B."/>
        </authorList>
    </citation>
    <scope>NUCLEOTIDE SEQUENCE [LARGE SCALE GENOMIC DNA]</scope>
</reference>
<name>A0A1I7VLA2_LOALO</name>
<keyword evidence="1" id="KW-1185">Reference proteome</keyword>
<evidence type="ECO:0000313" key="1">
    <source>
        <dbReference type="Proteomes" id="UP000095285"/>
    </source>
</evidence>
<dbReference type="WBParaSite" id="EN70_3783">
    <property type="protein sequence ID" value="EN70_3783"/>
    <property type="gene ID" value="EN70_3783"/>
</dbReference>
<proteinExistence type="predicted"/>
<sequence length="62" mass="7138">MTPVVERHFDHAELTQVVIFRIRLPSEAIVDPRRRPNWAVDHSKPALAVEARLCYWTPTSSA</sequence>